<organism evidence="2 3">
    <name type="scientific">Tahibacter amnicola</name>
    <dbReference type="NCBI Taxonomy" id="2976241"/>
    <lineage>
        <taxon>Bacteria</taxon>
        <taxon>Pseudomonadati</taxon>
        <taxon>Pseudomonadota</taxon>
        <taxon>Gammaproteobacteria</taxon>
        <taxon>Lysobacterales</taxon>
        <taxon>Rhodanobacteraceae</taxon>
        <taxon>Tahibacter</taxon>
    </lineage>
</organism>
<feature type="transmembrane region" description="Helical" evidence="1">
    <location>
        <begin position="50"/>
        <end position="70"/>
    </location>
</feature>
<dbReference type="RefSeq" id="WP_261694992.1">
    <property type="nucleotide sequence ID" value="NZ_CP104694.1"/>
</dbReference>
<reference evidence="2" key="1">
    <citation type="submission" date="2022-09" db="EMBL/GenBank/DDBJ databases">
        <title>Tahibacter sp. nov., isolated from a fresh water.</title>
        <authorList>
            <person name="Baek J.H."/>
            <person name="Lee J.K."/>
            <person name="Kim J.M."/>
            <person name="Jeon C.O."/>
        </authorList>
    </citation>
    <scope>NUCLEOTIDE SEQUENCE</scope>
    <source>
        <strain evidence="2">W38</strain>
    </source>
</reference>
<keyword evidence="1" id="KW-0472">Membrane</keyword>
<keyword evidence="1" id="KW-0812">Transmembrane</keyword>
<keyword evidence="1" id="KW-1133">Transmembrane helix</keyword>
<evidence type="ECO:0000313" key="3">
    <source>
        <dbReference type="Proteomes" id="UP001064632"/>
    </source>
</evidence>
<evidence type="ECO:0000313" key="2">
    <source>
        <dbReference type="EMBL" id="UXI68025.1"/>
    </source>
</evidence>
<proteinExistence type="predicted"/>
<sequence length="122" mass="12591">MASGLLGTEAFAGGYPVAALGFVAHYIILIIAAGMYAAASVAVPALRERAIAFGALYGAVIYVVMNDIIVPLSAAPPFRSTLAGVLSGYVIHVLGVGVPIAWTVRRALAPALLRPPGEHPRR</sequence>
<dbReference type="Proteomes" id="UP001064632">
    <property type="component" value="Chromosome"/>
</dbReference>
<dbReference type="EMBL" id="CP104694">
    <property type="protein sequence ID" value="UXI68025.1"/>
    <property type="molecule type" value="Genomic_DNA"/>
</dbReference>
<feature type="transmembrane region" description="Helical" evidence="1">
    <location>
        <begin position="82"/>
        <end position="104"/>
    </location>
</feature>
<gene>
    <name evidence="2" type="ORF">N4264_25420</name>
</gene>
<feature type="transmembrane region" description="Helical" evidence="1">
    <location>
        <begin position="15"/>
        <end position="38"/>
    </location>
</feature>
<evidence type="ECO:0000256" key="1">
    <source>
        <dbReference type="SAM" id="Phobius"/>
    </source>
</evidence>
<accession>A0ABY6BDZ3</accession>
<keyword evidence="3" id="KW-1185">Reference proteome</keyword>
<name>A0ABY6BDZ3_9GAMM</name>
<protein>
    <submittedName>
        <fullName evidence="2">Uncharacterized protein</fullName>
    </submittedName>
</protein>